<name>Q4RPV7_TETNG</name>
<keyword evidence="10" id="KW-0010">Activator</keyword>
<feature type="compositionally biased region" description="Low complexity" evidence="15">
    <location>
        <begin position="177"/>
        <end position="192"/>
    </location>
</feature>
<evidence type="ECO:0000256" key="6">
    <source>
        <dbReference type="ARBA" id="ARBA00022833"/>
    </source>
</evidence>
<dbReference type="InterPro" id="IPR008271">
    <property type="entry name" value="Ser/Thr_kinase_AS"/>
</dbReference>
<dbReference type="Gene3D" id="3.30.160.60">
    <property type="entry name" value="Classic Zinc Finger"/>
    <property type="match status" value="3"/>
</dbReference>
<dbReference type="InterPro" id="IPR036236">
    <property type="entry name" value="Znf_C2H2_sf"/>
</dbReference>
<evidence type="ECO:0000256" key="10">
    <source>
        <dbReference type="ARBA" id="ARBA00023159"/>
    </source>
</evidence>
<evidence type="ECO:0000256" key="1">
    <source>
        <dbReference type="ARBA" id="ARBA00004123"/>
    </source>
</evidence>
<keyword evidence="11" id="KW-0804">Transcription</keyword>
<dbReference type="SMART" id="SM00220">
    <property type="entry name" value="S_TKc"/>
    <property type="match status" value="1"/>
</dbReference>
<dbReference type="KEGG" id="tng:GSTEN00030918G001"/>
<dbReference type="InterPro" id="IPR000719">
    <property type="entry name" value="Prot_kinase_dom"/>
</dbReference>
<sequence length="424" mass="47763">MIKLLEEFEYKGYPCLVLEILHIDLYDLVHKSNGRIQLSNIRTIAKQVFTALDALNRVSILHADVKPDNIMLANNDDLKVKLIDFGMAFQDSEVCPGIVVQPVPYSESQKLRVQKMAENKHPRVIFCSDSPKRVLVSVIKTTPIKPRKSEALTPTSPGFSDFMVYPWKWGENAHNVSLSPGSASEASSPTGTQTAGEADADPSQDQNKDGIRRGRPRAETVRELISEGETSSSRIRCNICNRVFPREKSLQAHKRTHTGERPYLCDYPNCGKAFVQSGQLKTHQRLHTGEKPFVCSEKGCGNRFTHANRHCPKHPFSRLKREEPKEGQGKAQSVDNKAVAEWLAKYWQTREQRAPTTTKAKPQSKARAEDQEQQDPMEFLQSDEEEEAREEDKASQGGGAAKRRLQEQRERLHGALALIELANN</sequence>
<feature type="domain" description="Protein kinase" evidence="16">
    <location>
        <begin position="1"/>
        <end position="264"/>
    </location>
</feature>
<dbReference type="OrthoDB" id="3437960at2759"/>
<evidence type="ECO:0000256" key="3">
    <source>
        <dbReference type="ARBA" id="ARBA00022723"/>
    </source>
</evidence>
<feature type="domain" description="C2H2-type" evidence="17">
    <location>
        <begin position="235"/>
        <end position="262"/>
    </location>
</feature>
<feature type="compositionally biased region" description="Basic and acidic residues" evidence="15">
    <location>
        <begin position="206"/>
        <end position="218"/>
    </location>
</feature>
<keyword evidence="7" id="KW-0805">Transcription regulation</keyword>
<keyword evidence="9" id="KW-0238">DNA-binding</keyword>
<dbReference type="InterPro" id="IPR011009">
    <property type="entry name" value="Kinase-like_dom_sf"/>
</dbReference>
<dbReference type="GO" id="GO:0008270">
    <property type="term" value="F:zinc ion binding"/>
    <property type="evidence" value="ECO:0007669"/>
    <property type="project" value="UniProtKB-KW"/>
</dbReference>
<keyword evidence="12" id="KW-0539">Nucleus</keyword>
<dbReference type="FunFam" id="3.30.160.60:FF:000474">
    <property type="entry name" value="zinc finger protein 367"/>
    <property type="match status" value="1"/>
</dbReference>
<dbReference type="FunFam" id="3.30.160.60:FF:000535">
    <property type="entry name" value="Zinc finger protein 367"/>
    <property type="match status" value="1"/>
</dbReference>
<evidence type="ECO:0000259" key="17">
    <source>
        <dbReference type="PROSITE" id="PS50157"/>
    </source>
</evidence>
<dbReference type="GO" id="GO:0005524">
    <property type="term" value="F:ATP binding"/>
    <property type="evidence" value="ECO:0007669"/>
    <property type="project" value="InterPro"/>
</dbReference>
<dbReference type="EMBL" id="CAAE01015007">
    <property type="protein sequence ID" value="CAG09575.1"/>
    <property type="molecule type" value="Genomic_DNA"/>
</dbReference>
<feature type="compositionally biased region" description="Basic and acidic residues" evidence="15">
    <location>
        <begin position="319"/>
        <end position="328"/>
    </location>
</feature>
<keyword evidence="6" id="KW-0862">Zinc</keyword>
<feature type="region of interest" description="Disordered" evidence="15">
    <location>
        <begin position="350"/>
        <end position="408"/>
    </location>
</feature>
<dbReference type="SMART" id="SM00355">
    <property type="entry name" value="ZnF_C2H2"/>
    <property type="match status" value="3"/>
</dbReference>
<feature type="compositionally biased region" description="Basic residues" evidence="15">
    <location>
        <begin position="308"/>
        <end position="318"/>
    </location>
</feature>
<dbReference type="Gene3D" id="1.10.510.10">
    <property type="entry name" value="Transferase(Phosphotransferase) domain 1"/>
    <property type="match status" value="1"/>
</dbReference>
<evidence type="ECO:0000256" key="14">
    <source>
        <dbReference type="PROSITE-ProRule" id="PRU00042"/>
    </source>
</evidence>
<evidence type="ECO:0000256" key="8">
    <source>
        <dbReference type="ARBA" id="ARBA00023054"/>
    </source>
</evidence>
<evidence type="ECO:0000256" key="9">
    <source>
        <dbReference type="ARBA" id="ARBA00023125"/>
    </source>
</evidence>
<dbReference type="GO" id="GO:0005634">
    <property type="term" value="C:nucleus"/>
    <property type="evidence" value="ECO:0007669"/>
    <property type="project" value="UniProtKB-SubCell"/>
</dbReference>
<keyword evidence="8" id="KW-0175">Coiled coil</keyword>
<feature type="compositionally biased region" description="Acidic residues" evidence="15">
    <location>
        <begin position="371"/>
        <end position="389"/>
    </location>
</feature>
<evidence type="ECO:0000256" key="13">
    <source>
        <dbReference type="ARBA" id="ARBA00068072"/>
    </source>
</evidence>
<feature type="region of interest" description="Disordered" evidence="15">
    <location>
        <begin position="176"/>
        <end position="218"/>
    </location>
</feature>
<reference evidence="18" key="1">
    <citation type="journal article" date="2004" name="Nature">
        <title>Genome duplication in the teleost fish Tetraodon nigroviridis reveals the early vertebrate proto-karyotype.</title>
        <authorList>
            <person name="Jaillon O."/>
            <person name="Aury J.-M."/>
            <person name="Brunet F."/>
            <person name="Petit J.-L."/>
            <person name="Stange-Thomann N."/>
            <person name="Mauceli E."/>
            <person name="Bouneau L."/>
            <person name="Fischer C."/>
            <person name="Ozouf-Costaz C."/>
            <person name="Bernot A."/>
            <person name="Nicaud S."/>
            <person name="Jaffe D."/>
            <person name="Fisher S."/>
            <person name="Lutfalla G."/>
            <person name="Dossat C."/>
            <person name="Segurens B."/>
            <person name="Dasilva C."/>
            <person name="Salanoubat M."/>
            <person name="Levy M."/>
            <person name="Boudet N."/>
            <person name="Castellano S."/>
            <person name="Anthouard V."/>
            <person name="Jubin C."/>
            <person name="Castelli V."/>
            <person name="Katinka M."/>
            <person name="Vacherie B."/>
            <person name="Biemont C."/>
            <person name="Skalli Z."/>
            <person name="Cattolico L."/>
            <person name="Poulain J."/>
            <person name="De Berardinis V."/>
            <person name="Cruaud C."/>
            <person name="Duprat S."/>
            <person name="Brottier P."/>
            <person name="Coutanceau J.-P."/>
            <person name="Gouzy J."/>
            <person name="Parra G."/>
            <person name="Lardier G."/>
            <person name="Chapple C."/>
            <person name="McKernan K.J."/>
            <person name="McEwan P."/>
            <person name="Bosak S."/>
            <person name="Kellis M."/>
            <person name="Volff J.-N."/>
            <person name="Guigo R."/>
            <person name="Zody M.C."/>
            <person name="Mesirov J."/>
            <person name="Lindblad-Toh K."/>
            <person name="Birren B."/>
            <person name="Nusbaum C."/>
            <person name="Kahn D."/>
            <person name="Robinson-Rechavi M."/>
            <person name="Laudet V."/>
            <person name="Schachter V."/>
            <person name="Quetier F."/>
            <person name="Saurin W."/>
            <person name="Scarpelli C."/>
            <person name="Wincker P."/>
            <person name="Lander E.S."/>
            <person name="Weissenbach J."/>
            <person name="Roest Crollius H."/>
        </authorList>
    </citation>
    <scope>NUCLEOTIDE SEQUENCE [LARGE SCALE GENOMIC DNA]</scope>
</reference>
<comment type="similarity">
    <text evidence="2">Belongs to the krueppel C2H2-type zinc-finger protein family.</text>
</comment>
<dbReference type="SUPFAM" id="SSF56112">
    <property type="entry name" value="Protein kinase-like (PK-like)"/>
    <property type="match status" value="1"/>
</dbReference>
<dbReference type="PROSITE" id="PS00108">
    <property type="entry name" value="PROTEIN_KINASE_ST"/>
    <property type="match status" value="1"/>
</dbReference>
<accession>Q4RPV7</accession>
<keyword evidence="4" id="KW-0677">Repeat</keyword>
<dbReference type="InterPro" id="IPR013087">
    <property type="entry name" value="Znf_C2H2_type"/>
</dbReference>
<evidence type="ECO:0000256" key="4">
    <source>
        <dbReference type="ARBA" id="ARBA00022737"/>
    </source>
</evidence>
<comment type="caution">
    <text evidence="18">The sequence shown here is derived from an EMBL/GenBank/DDBJ whole genome shotgun (WGS) entry which is preliminary data.</text>
</comment>
<organism evidence="18">
    <name type="scientific">Tetraodon nigroviridis</name>
    <name type="common">Spotted green pufferfish</name>
    <name type="synonym">Chelonodon nigroviridis</name>
    <dbReference type="NCBI Taxonomy" id="99883"/>
    <lineage>
        <taxon>Eukaryota</taxon>
        <taxon>Metazoa</taxon>
        <taxon>Chordata</taxon>
        <taxon>Craniata</taxon>
        <taxon>Vertebrata</taxon>
        <taxon>Euteleostomi</taxon>
        <taxon>Actinopterygii</taxon>
        <taxon>Neopterygii</taxon>
        <taxon>Teleostei</taxon>
        <taxon>Neoteleostei</taxon>
        <taxon>Acanthomorphata</taxon>
        <taxon>Eupercaria</taxon>
        <taxon>Tetraodontiformes</taxon>
        <taxon>Tetradontoidea</taxon>
        <taxon>Tetraodontidae</taxon>
        <taxon>Tetraodon</taxon>
    </lineage>
</organism>
<comment type="subcellular location">
    <subcellularLocation>
        <location evidence="1">Nucleus</location>
    </subcellularLocation>
</comment>
<evidence type="ECO:0000256" key="2">
    <source>
        <dbReference type="ARBA" id="ARBA00006991"/>
    </source>
</evidence>
<dbReference type="GO" id="GO:0004672">
    <property type="term" value="F:protein kinase activity"/>
    <property type="evidence" value="ECO:0007669"/>
    <property type="project" value="InterPro"/>
</dbReference>
<dbReference type="SUPFAM" id="SSF57667">
    <property type="entry name" value="beta-beta-alpha zinc fingers"/>
    <property type="match status" value="1"/>
</dbReference>
<dbReference type="PROSITE" id="PS00028">
    <property type="entry name" value="ZINC_FINGER_C2H2_1"/>
    <property type="match status" value="2"/>
</dbReference>
<keyword evidence="3" id="KW-0479">Metal-binding</keyword>
<keyword evidence="5 14" id="KW-0863">Zinc-finger</keyword>
<evidence type="ECO:0000256" key="5">
    <source>
        <dbReference type="ARBA" id="ARBA00022771"/>
    </source>
</evidence>
<evidence type="ECO:0000256" key="11">
    <source>
        <dbReference type="ARBA" id="ARBA00023163"/>
    </source>
</evidence>
<dbReference type="Pfam" id="PF00069">
    <property type="entry name" value="Pkinase"/>
    <property type="match status" value="1"/>
</dbReference>
<dbReference type="PANTHER" id="PTHR24408">
    <property type="entry name" value="ZINC FINGER PROTEIN"/>
    <property type="match status" value="1"/>
</dbReference>
<dbReference type="PROSITE" id="PS50011">
    <property type="entry name" value="PROTEIN_KINASE_DOM"/>
    <property type="match status" value="1"/>
</dbReference>
<protein>
    <recommendedName>
        <fullName evidence="13">Zinc finger protein 367</fullName>
    </recommendedName>
</protein>
<dbReference type="PANTHER" id="PTHR24408:SF34">
    <property type="entry name" value="ZINC FINGER PROTEIN 672-RELATED"/>
    <property type="match status" value="1"/>
</dbReference>
<proteinExistence type="inferred from homology"/>
<feature type="non-terminal residue" evidence="18">
    <location>
        <position position="424"/>
    </location>
</feature>
<dbReference type="Pfam" id="PF00096">
    <property type="entry name" value="zf-C2H2"/>
    <property type="match status" value="1"/>
</dbReference>
<dbReference type="GO" id="GO:0043565">
    <property type="term" value="F:sequence-specific DNA binding"/>
    <property type="evidence" value="ECO:0007669"/>
    <property type="project" value="TreeGrafter"/>
</dbReference>
<evidence type="ECO:0000256" key="15">
    <source>
        <dbReference type="SAM" id="MobiDB-lite"/>
    </source>
</evidence>
<dbReference type="PROSITE" id="PS50157">
    <property type="entry name" value="ZINC_FINGER_C2H2_2"/>
    <property type="match status" value="2"/>
</dbReference>
<dbReference type="GO" id="GO:0000981">
    <property type="term" value="F:DNA-binding transcription factor activity, RNA polymerase II-specific"/>
    <property type="evidence" value="ECO:0007669"/>
    <property type="project" value="TreeGrafter"/>
</dbReference>
<dbReference type="AlphaFoldDB" id="Q4RPV7"/>
<dbReference type="Pfam" id="PF13912">
    <property type="entry name" value="zf-C2H2_6"/>
    <property type="match status" value="1"/>
</dbReference>
<evidence type="ECO:0000313" key="18">
    <source>
        <dbReference type="EMBL" id="CAG09575.1"/>
    </source>
</evidence>
<evidence type="ECO:0000259" key="16">
    <source>
        <dbReference type="PROSITE" id="PS50011"/>
    </source>
</evidence>
<gene>
    <name evidence="18" type="ORF">GSTENG00030918001</name>
</gene>
<reference evidence="18" key="2">
    <citation type="submission" date="2004-02" db="EMBL/GenBank/DDBJ databases">
        <authorList>
            <consortium name="Genoscope"/>
            <consortium name="Whitehead Institute Centre for Genome Research"/>
        </authorList>
    </citation>
    <scope>NUCLEOTIDE SEQUENCE</scope>
</reference>
<feature type="domain" description="C2H2-type" evidence="17">
    <location>
        <begin position="263"/>
        <end position="292"/>
    </location>
</feature>
<evidence type="ECO:0000256" key="7">
    <source>
        <dbReference type="ARBA" id="ARBA00023015"/>
    </source>
</evidence>
<feature type="region of interest" description="Disordered" evidence="15">
    <location>
        <begin position="308"/>
        <end position="335"/>
    </location>
</feature>
<evidence type="ECO:0000256" key="12">
    <source>
        <dbReference type="ARBA" id="ARBA00023242"/>
    </source>
</evidence>